<dbReference type="Gene3D" id="3.40.600.10">
    <property type="entry name" value="DNA mismatch repair MutH/Restriction endonuclease, type II"/>
    <property type="match status" value="1"/>
</dbReference>
<evidence type="ECO:0000256" key="1">
    <source>
        <dbReference type="ARBA" id="ARBA00022722"/>
    </source>
</evidence>
<evidence type="ECO:0000256" key="2">
    <source>
        <dbReference type="ARBA" id="ARBA00022759"/>
    </source>
</evidence>
<dbReference type="InterPro" id="IPR011335">
    <property type="entry name" value="Restrct_endonuc-II-like"/>
</dbReference>
<dbReference type="Pfam" id="PF09226">
    <property type="entry name" value="Endonuc-HincII"/>
    <property type="match status" value="1"/>
</dbReference>
<dbReference type="AlphaFoldDB" id="A0A9E2BHS7"/>
<evidence type="ECO:0000256" key="3">
    <source>
        <dbReference type="ARBA" id="ARBA00022801"/>
    </source>
</evidence>
<keyword evidence="1" id="KW-0540">Nuclease</keyword>
<dbReference type="InterPro" id="IPR037057">
    <property type="entry name" value="DNA_rep_MutH/T2_RE_sf"/>
</dbReference>
<gene>
    <name evidence="4" type="primary">hincIIR</name>
    <name evidence="4" type="ORF">DDT42_01708</name>
</gene>
<dbReference type="EMBL" id="QLTW01000189">
    <property type="protein sequence ID" value="MBT9145831.1"/>
    <property type="molecule type" value="Genomic_DNA"/>
</dbReference>
<evidence type="ECO:0000313" key="4">
    <source>
        <dbReference type="EMBL" id="MBT9145831.1"/>
    </source>
</evidence>
<dbReference type="EC" id="3.1.21.4" evidence="4"/>
<comment type="caution">
    <text evidence="4">The sequence shown here is derived from an EMBL/GenBank/DDBJ whole genome shotgun (WGS) entry which is preliminary data.</text>
</comment>
<name>A0A9E2BHS7_PSYF1</name>
<dbReference type="GO" id="GO:0009036">
    <property type="term" value="F:type II site-specific deoxyribonuclease activity"/>
    <property type="evidence" value="ECO:0007669"/>
    <property type="project" value="UniProtKB-EC"/>
</dbReference>
<keyword evidence="3 4" id="KW-0378">Hydrolase</keyword>
<dbReference type="CDD" id="cd22329">
    <property type="entry name" value="HincII-like"/>
    <property type="match status" value="1"/>
</dbReference>
<dbReference type="Proteomes" id="UP000811545">
    <property type="component" value="Unassembled WGS sequence"/>
</dbReference>
<organism evidence="4 5">
    <name type="scientific">Psychracetigena formicireducens</name>
    <dbReference type="NCBI Taxonomy" id="2986056"/>
    <lineage>
        <taxon>Bacteria</taxon>
        <taxon>Bacillati</taxon>
        <taxon>Candidatus Lithacetigenota</taxon>
        <taxon>Candidatus Psychracetigena</taxon>
    </lineage>
</organism>
<accession>A0A9E2BHS7</accession>
<dbReference type="GO" id="GO:0003677">
    <property type="term" value="F:DNA binding"/>
    <property type="evidence" value="ECO:0007669"/>
    <property type="project" value="InterPro"/>
</dbReference>
<evidence type="ECO:0000313" key="5">
    <source>
        <dbReference type="Proteomes" id="UP000811545"/>
    </source>
</evidence>
<dbReference type="SUPFAM" id="SSF52980">
    <property type="entry name" value="Restriction endonuclease-like"/>
    <property type="match status" value="1"/>
</dbReference>
<keyword evidence="2" id="KW-0255">Endonuclease</keyword>
<sequence>MNYSFLESEMIGKTVDKPVSGTLSGHAAGEPFDKLVNSIIRERYPYSTYRQFEYLNKLFSDNSGARSYTARTALFPNPTLAFLLNRGKSAVEKWSLSNLFEEKQNDTTDIVLIKDDSIFHLIDVKTRNIDKKAQPPNIISAYKLAQMCAYMIDNDDFNTFDIIYVEVDWKVDRQYLKCTNAVVREMFKADPATLYINWAAALQIQFHVCDLDQSYSGQKNWCYDYLRYFVKSTYKRTVKMKKQFAEPFEKYVRNDDSI</sequence>
<reference evidence="4 5" key="1">
    <citation type="journal article" date="2021" name="bioRxiv">
        <title>Unique metabolic strategies in Hadean analogues reveal hints for primordial physiology.</title>
        <authorList>
            <person name="Nobu M.K."/>
            <person name="Nakai R."/>
            <person name="Tamazawa S."/>
            <person name="Mori H."/>
            <person name="Toyoda A."/>
            <person name="Ijiri A."/>
            <person name="Suzuki S."/>
            <person name="Kurokawa K."/>
            <person name="Kamagata Y."/>
            <person name="Tamaki H."/>
        </authorList>
    </citation>
    <scope>NUCLEOTIDE SEQUENCE [LARGE SCALE GENOMIC DNA]</scope>
    <source>
        <strain evidence="4">BS525</strain>
    </source>
</reference>
<protein>
    <submittedName>
        <fullName evidence="4">Type-2 restriction enzyme HincII</fullName>
        <ecNumber evidence="4">3.1.21.4</ecNumber>
    </submittedName>
</protein>
<proteinExistence type="predicted"/>
<dbReference type="GO" id="GO:0009307">
    <property type="term" value="P:DNA restriction-modification system"/>
    <property type="evidence" value="ECO:0007669"/>
    <property type="project" value="InterPro"/>
</dbReference>
<dbReference type="InterPro" id="IPR015307">
    <property type="entry name" value="Restrct_endonuc_II_HincII"/>
</dbReference>